<dbReference type="SUPFAM" id="SSF46785">
    <property type="entry name" value="Winged helix' DNA-binding domain"/>
    <property type="match status" value="1"/>
</dbReference>
<feature type="domain" description="HTH gntR-type" evidence="4">
    <location>
        <begin position="5"/>
        <end position="73"/>
    </location>
</feature>
<accession>A0A7X6S2B4</accession>
<keyword evidence="1" id="KW-0805">Transcription regulation</keyword>
<evidence type="ECO:0000259" key="4">
    <source>
        <dbReference type="PROSITE" id="PS50949"/>
    </source>
</evidence>
<reference evidence="5 6" key="1">
    <citation type="submission" date="2020-04" db="EMBL/GenBank/DDBJ databases">
        <title>MicrobeNet Type strains.</title>
        <authorList>
            <person name="Nicholson A.C."/>
        </authorList>
    </citation>
    <scope>NUCLEOTIDE SEQUENCE [LARGE SCALE GENOMIC DNA]</scope>
    <source>
        <strain evidence="5 6">CCUG 61472</strain>
    </source>
</reference>
<dbReference type="InterPro" id="IPR008920">
    <property type="entry name" value="TF_FadR/GntR_C"/>
</dbReference>
<dbReference type="EMBL" id="JAAXPN010000002">
    <property type="protein sequence ID" value="NKZ23884.1"/>
    <property type="molecule type" value="Genomic_DNA"/>
</dbReference>
<dbReference type="InterPro" id="IPR036390">
    <property type="entry name" value="WH_DNA-bd_sf"/>
</dbReference>
<evidence type="ECO:0000256" key="2">
    <source>
        <dbReference type="ARBA" id="ARBA00023125"/>
    </source>
</evidence>
<organism evidence="5 6">
    <name type="scientific">Periweissella fabalis</name>
    <dbReference type="NCBI Taxonomy" id="1070421"/>
    <lineage>
        <taxon>Bacteria</taxon>
        <taxon>Bacillati</taxon>
        <taxon>Bacillota</taxon>
        <taxon>Bacilli</taxon>
        <taxon>Lactobacillales</taxon>
        <taxon>Lactobacillaceae</taxon>
        <taxon>Periweissella</taxon>
    </lineage>
</organism>
<dbReference type="InterPro" id="IPR011711">
    <property type="entry name" value="GntR_C"/>
</dbReference>
<evidence type="ECO:0000313" key="6">
    <source>
        <dbReference type="Proteomes" id="UP000549765"/>
    </source>
</evidence>
<dbReference type="PANTHER" id="PTHR43537">
    <property type="entry name" value="TRANSCRIPTIONAL REGULATOR, GNTR FAMILY"/>
    <property type="match status" value="1"/>
</dbReference>
<dbReference type="SMART" id="SM00895">
    <property type="entry name" value="FCD"/>
    <property type="match status" value="1"/>
</dbReference>
<dbReference type="SMART" id="SM00345">
    <property type="entry name" value="HTH_GNTR"/>
    <property type="match status" value="1"/>
</dbReference>
<dbReference type="AlphaFoldDB" id="A0A7X6S2B4"/>
<evidence type="ECO:0000313" key="5">
    <source>
        <dbReference type="EMBL" id="NKZ23884.1"/>
    </source>
</evidence>
<protein>
    <submittedName>
        <fullName evidence="5">FadR family transcriptional regulator</fullName>
    </submittedName>
</protein>
<evidence type="ECO:0000256" key="3">
    <source>
        <dbReference type="ARBA" id="ARBA00023163"/>
    </source>
</evidence>
<dbReference type="InterPro" id="IPR036388">
    <property type="entry name" value="WH-like_DNA-bd_sf"/>
</dbReference>
<sequence>MASDRSLVNKAIDDIMAFIKTKELKVNDKLPREADLATALGIGRSTLREAVKILAFADVLTVKQGSGTFINATEFKTEFTPSQLMLARTMIEETAVIKCAQIQLSNEELLNLKELLFKRNKLLAKGKFLEYVNADLEFHRTIVNLTQNPFLIKWFNSILEDVRTYLGHQVLKTTDFTDNTDLHNQIFKAIVDRDVTAAKKLIRETNDRNLA</sequence>
<keyword evidence="2" id="KW-0238">DNA-binding</keyword>
<keyword evidence="6" id="KW-1185">Reference proteome</keyword>
<dbReference type="Proteomes" id="UP000549765">
    <property type="component" value="Unassembled WGS sequence"/>
</dbReference>
<dbReference type="PROSITE" id="PS50949">
    <property type="entry name" value="HTH_GNTR"/>
    <property type="match status" value="1"/>
</dbReference>
<dbReference type="CDD" id="cd07377">
    <property type="entry name" value="WHTH_GntR"/>
    <property type="match status" value="1"/>
</dbReference>
<proteinExistence type="predicted"/>
<dbReference type="InterPro" id="IPR000524">
    <property type="entry name" value="Tscrpt_reg_HTH_GntR"/>
</dbReference>
<dbReference type="SUPFAM" id="SSF48008">
    <property type="entry name" value="GntR ligand-binding domain-like"/>
    <property type="match status" value="1"/>
</dbReference>
<keyword evidence="3" id="KW-0804">Transcription</keyword>
<dbReference type="GO" id="GO:0003677">
    <property type="term" value="F:DNA binding"/>
    <property type="evidence" value="ECO:0007669"/>
    <property type="project" value="UniProtKB-KW"/>
</dbReference>
<evidence type="ECO:0000256" key="1">
    <source>
        <dbReference type="ARBA" id="ARBA00023015"/>
    </source>
</evidence>
<dbReference type="PANTHER" id="PTHR43537:SF5">
    <property type="entry name" value="UXU OPERON TRANSCRIPTIONAL REGULATOR"/>
    <property type="match status" value="1"/>
</dbReference>
<gene>
    <name evidence="5" type="ORF">HF964_03545</name>
</gene>
<dbReference type="Pfam" id="PF07729">
    <property type="entry name" value="FCD"/>
    <property type="match status" value="1"/>
</dbReference>
<dbReference type="GO" id="GO:0003700">
    <property type="term" value="F:DNA-binding transcription factor activity"/>
    <property type="evidence" value="ECO:0007669"/>
    <property type="project" value="InterPro"/>
</dbReference>
<name>A0A7X6S2B4_9LACO</name>
<dbReference type="Pfam" id="PF00392">
    <property type="entry name" value="GntR"/>
    <property type="match status" value="1"/>
</dbReference>
<dbReference type="RefSeq" id="WP_168721683.1">
    <property type="nucleotide sequence ID" value="NZ_JAAXPN010000002.1"/>
</dbReference>
<dbReference type="Gene3D" id="1.10.10.10">
    <property type="entry name" value="Winged helix-like DNA-binding domain superfamily/Winged helix DNA-binding domain"/>
    <property type="match status" value="1"/>
</dbReference>
<comment type="caution">
    <text evidence="5">The sequence shown here is derived from an EMBL/GenBank/DDBJ whole genome shotgun (WGS) entry which is preliminary data.</text>
</comment>
<dbReference type="Gene3D" id="1.20.120.530">
    <property type="entry name" value="GntR ligand-binding domain-like"/>
    <property type="match status" value="1"/>
</dbReference>